<dbReference type="Pfam" id="PF00535">
    <property type="entry name" value="Glycos_transf_2"/>
    <property type="match status" value="1"/>
</dbReference>
<protein>
    <recommendedName>
        <fullName evidence="7">Glycosyl transferase</fullName>
    </recommendedName>
</protein>
<evidence type="ECO:0008006" key="7">
    <source>
        <dbReference type="Google" id="ProtNLM"/>
    </source>
</evidence>
<evidence type="ECO:0000256" key="2">
    <source>
        <dbReference type="SAM" id="Phobius"/>
    </source>
</evidence>
<keyword evidence="2" id="KW-0812">Transmembrane</keyword>
<dbReference type="InterPro" id="IPR027791">
    <property type="entry name" value="Galactosyl_T_C"/>
</dbReference>
<accession>A0A8J3ERZ2</accession>
<comment type="caution">
    <text evidence="5">The sequence shown here is derived from an EMBL/GenBank/DDBJ whole genome shotgun (WGS) entry which is preliminary data.</text>
</comment>
<evidence type="ECO:0000259" key="4">
    <source>
        <dbReference type="Pfam" id="PF02709"/>
    </source>
</evidence>
<dbReference type="Gene3D" id="3.90.550.10">
    <property type="entry name" value="Spore Coat Polysaccharide Biosynthesis Protein SpsA, Chain A"/>
    <property type="match status" value="1"/>
</dbReference>
<dbReference type="InterPro" id="IPR029044">
    <property type="entry name" value="Nucleotide-diphossugar_trans"/>
</dbReference>
<dbReference type="PANTHER" id="PTHR43685">
    <property type="entry name" value="GLYCOSYLTRANSFERASE"/>
    <property type="match status" value="1"/>
</dbReference>
<keyword evidence="6" id="KW-1185">Reference proteome</keyword>
<dbReference type="AlphaFoldDB" id="A0A8J3ERZ2"/>
<keyword evidence="2" id="KW-1133">Transmembrane helix</keyword>
<keyword evidence="1" id="KW-0808">Transferase</keyword>
<dbReference type="SUPFAM" id="SSF53448">
    <property type="entry name" value="Nucleotide-diphospho-sugar transferases"/>
    <property type="match status" value="1"/>
</dbReference>
<evidence type="ECO:0000313" key="5">
    <source>
        <dbReference type="EMBL" id="GGI06069.1"/>
    </source>
</evidence>
<reference evidence="5" key="2">
    <citation type="submission" date="2020-09" db="EMBL/GenBank/DDBJ databases">
        <authorList>
            <person name="Sun Q."/>
            <person name="Zhou Y."/>
        </authorList>
    </citation>
    <scope>NUCLEOTIDE SEQUENCE</scope>
    <source>
        <strain evidence="5">CGMCC 1.14988</strain>
    </source>
</reference>
<gene>
    <name evidence="5" type="ORF">GCM10011354_17260</name>
</gene>
<dbReference type="EMBL" id="BMHA01000005">
    <property type="protein sequence ID" value="GGI06069.1"/>
    <property type="molecule type" value="Genomic_DNA"/>
</dbReference>
<dbReference type="InterPro" id="IPR050834">
    <property type="entry name" value="Glycosyltransf_2"/>
</dbReference>
<feature type="domain" description="Glycosyltransferase 2-like" evidence="3">
    <location>
        <begin position="8"/>
        <end position="131"/>
    </location>
</feature>
<organism evidence="5 6">
    <name type="scientific">Egicoccus halophilus</name>
    <dbReference type="NCBI Taxonomy" id="1670830"/>
    <lineage>
        <taxon>Bacteria</taxon>
        <taxon>Bacillati</taxon>
        <taxon>Actinomycetota</taxon>
        <taxon>Nitriliruptoria</taxon>
        <taxon>Egicoccales</taxon>
        <taxon>Egicoccaceae</taxon>
        <taxon>Egicoccus</taxon>
    </lineage>
</organism>
<dbReference type="PANTHER" id="PTHR43685:SF3">
    <property type="entry name" value="SLR2126 PROTEIN"/>
    <property type="match status" value="1"/>
</dbReference>
<evidence type="ECO:0000313" key="6">
    <source>
        <dbReference type="Proteomes" id="UP000650511"/>
    </source>
</evidence>
<dbReference type="Pfam" id="PF02709">
    <property type="entry name" value="Glyco_transf_7C"/>
    <property type="match status" value="1"/>
</dbReference>
<dbReference type="OrthoDB" id="3171021at2"/>
<name>A0A8J3ERZ2_9ACTN</name>
<evidence type="ECO:0000256" key="1">
    <source>
        <dbReference type="ARBA" id="ARBA00022679"/>
    </source>
</evidence>
<feature type="domain" description="Galactosyltransferase C-terminal" evidence="4">
    <location>
        <begin position="151"/>
        <end position="203"/>
    </location>
</feature>
<sequence length="303" mass="33068">MTAVPRISVVVPAFRRPDRLAALLEALAAQDLAREAFEVVVVDDGSPEPLAPTGEAFSSRLQVRVHRQTNAGPAAARNTGAEVARAPLLAFTDDDCRPAPDWLRHLLAAAEADPTAMLGGRVVNAVEGDAAAEASQQLVAFLYQWWDDDHPSRFFASNNLAVPTAAFRQLGGFDTGFPRPGGEDRELCERWHATGCPLREAPLAVVHHHHAMGVRGLVRQHLNYGRGAHDLHRRRAATGERGLRVEGPQFYLRLVTYPFGRVPAPRAVLLSALLVVTQLANAVGFFDERRRWRRAQGAPSSSP</sequence>
<dbReference type="InterPro" id="IPR001173">
    <property type="entry name" value="Glyco_trans_2-like"/>
</dbReference>
<keyword evidence="2" id="KW-0472">Membrane</keyword>
<proteinExistence type="predicted"/>
<dbReference type="Proteomes" id="UP000650511">
    <property type="component" value="Unassembled WGS sequence"/>
</dbReference>
<reference evidence="5" key="1">
    <citation type="journal article" date="2014" name="Int. J. Syst. Evol. Microbiol.">
        <title>Complete genome sequence of Corynebacterium casei LMG S-19264T (=DSM 44701T), isolated from a smear-ripened cheese.</title>
        <authorList>
            <consortium name="US DOE Joint Genome Institute (JGI-PGF)"/>
            <person name="Walter F."/>
            <person name="Albersmeier A."/>
            <person name="Kalinowski J."/>
            <person name="Ruckert C."/>
        </authorList>
    </citation>
    <scope>NUCLEOTIDE SEQUENCE</scope>
    <source>
        <strain evidence="5">CGMCC 1.14988</strain>
    </source>
</reference>
<feature type="transmembrane region" description="Helical" evidence="2">
    <location>
        <begin position="267"/>
        <end position="286"/>
    </location>
</feature>
<dbReference type="RefSeq" id="WP_130648669.1">
    <property type="nucleotide sequence ID" value="NZ_BMHA01000005.1"/>
</dbReference>
<dbReference type="GO" id="GO:0016740">
    <property type="term" value="F:transferase activity"/>
    <property type="evidence" value="ECO:0007669"/>
    <property type="project" value="UniProtKB-KW"/>
</dbReference>
<evidence type="ECO:0000259" key="3">
    <source>
        <dbReference type="Pfam" id="PF00535"/>
    </source>
</evidence>